<proteinExistence type="predicted"/>
<sequence>MEENAEKICNLFKSKEPFLIGRNGSTELEVLAYSLNNSVFPEQLMKRLELFSGVFPATQESVSLWVKTYKNSLESCNMIAEGWYEPLKHEEKYILDSIIPRREKIMLRNLEPYYVKPHLRWSSFLAKKTVAIINSFANTCEEQTYLSKAIWPENTESFLPSSTKWVPIKTYFPPNIAGENNEASWQVNNWFTAVEQIVKQVEEERYNIDIAIIGCGALGMIIASRLRHMGIQCIVMGGAVQLLFGIRGKRWETHPVISKFFNDAWVVPPDSCKPVGFKKIEGGCYW</sequence>
<protein>
    <submittedName>
        <fullName evidence="1">Uncharacterized protein</fullName>
    </submittedName>
</protein>
<accession>A0A6C0IF90</accession>
<dbReference type="AlphaFoldDB" id="A0A6C0IF90"/>
<organism evidence="1">
    <name type="scientific">viral metagenome</name>
    <dbReference type="NCBI Taxonomy" id="1070528"/>
    <lineage>
        <taxon>unclassified sequences</taxon>
        <taxon>metagenomes</taxon>
        <taxon>organismal metagenomes</taxon>
    </lineage>
</organism>
<evidence type="ECO:0000313" key="1">
    <source>
        <dbReference type="EMBL" id="QHT91449.1"/>
    </source>
</evidence>
<dbReference type="InterPro" id="IPR036188">
    <property type="entry name" value="FAD/NAD-bd_sf"/>
</dbReference>
<dbReference type="EMBL" id="MN740165">
    <property type="protein sequence ID" value="QHT91449.1"/>
    <property type="molecule type" value="Genomic_DNA"/>
</dbReference>
<reference evidence="1" key="1">
    <citation type="journal article" date="2020" name="Nature">
        <title>Giant virus diversity and host interactions through global metagenomics.</title>
        <authorList>
            <person name="Schulz F."/>
            <person name="Roux S."/>
            <person name="Paez-Espino D."/>
            <person name="Jungbluth S."/>
            <person name="Walsh D.A."/>
            <person name="Denef V.J."/>
            <person name="McMahon K.D."/>
            <person name="Konstantinidis K.T."/>
            <person name="Eloe-Fadrosh E.A."/>
            <person name="Kyrpides N.C."/>
            <person name="Woyke T."/>
        </authorList>
    </citation>
    <scope>NUCLEOTIDE SEQUENCE</scope>
    <source>
        <strain evidence="1">GVMAG-M-3300023184-77</strain>
    </source>
</reference>
<dbReference type="Gene3D" id="3.50.50.60">
    <property type="entry name" value="FAD/NAD(P)-binding domain"/>
    <property type="match status" value="1"/>
</dbReference>
<name>A0A6C0IF90_9ZZZZ</name>